<protein>
    <submittedName>
        <fullName evidence="3">Uncharacterized protein</fullName>
    </submittedName>
</protein>
<dbReference type="Proteomes" id="UP000308768">
    <property type="component" value="Unassembled WGS sequence"/>
</dbReference>
<organism evidence="3 4">
    <name type="scientific">Cryomyces minteri</name>
    <dbReference type="NCBI Taxonomy" id="331657"/>
    <lineage>
        <taxon>Eukaryota</taxon>
        <taxon>Fungi</taxon>
        <taxon>Dikarya</taxon>
        <taxon>Ascomycota</taxon>
        <taxon>Pezizomycotina</taxon>
        <taxon>Dothideomycetes</taxon>
        <taxon>Dothideomycetes incertae sedis</taxon>
        <taxon>Cryomyces</taxon>
    </lineage>
</organism>
<feature type="compositionally biased region" description="Low complexity" evidence="1">
    <location>
        <begin position="105"/>
        <end position="114"/>
    </location>
</feature>
<evidence type="ECO:0000313" key="3">
    <source>
        <dbReference type="EMBL" id="TKA72919.1"/>
    </source>
</evidence>
<comment type="caution">
    <text evidence="3">The sequence shown here is derived from an EMBL/GenBank/DDBJ whole genome shotgun (WGS) entry which is preliminary data.</text>
</comment>
<evidence type="ECO:0000256" key="1">
    <source>
        <dbReference type="SAM" id="MobiDB-lite"/>
    </source>
</evidence>
<feature type="transmembrane region" description="Helical" evidence="2">
    <location>
        <begin position="411"/>
        <end position="430"/>
    </location>
</feature>
<keyword evidence="2" id="KW-1133">Transmembrane helix</keyword>
<dbReference type="STRING" id="331657.A0A4V5NHC4"/>
<accession>A0A4V5NHC4</accession>
<dbReference type="PANTHER" id="PTHR35872:SF1">
    <property type="entry name" value="ALPHA-L-RHAMNOSIDASE C"/>
    <property type="match status" value="1"/>
</dbReference>
<dbReference type="InterPro" id="IPR021369">
    <property type="entry name" value="DUF2985"/>
</dbReference>
<dbReference type="Pfam" id="PF11204">
    <property type="entry name" value="DUF2985"/>
    <property type="match status" value="1"/>
</dbReference>
<feature type="region of interest" description="Disordered" evidence="1">
    <location>
        <begin position="626"/>
        <end position="652"/>
    </location>
</feature>
<feature type="transmembrane region" description="Helical" evidence="2">
    <location>
        <begin position="219"/>
        <end position="241"/>
    </location>
</feature>
<dbReference type="EMBL" id="NAJN01000464">
    <property type="protein sequence ID" value="TKA72919.1"/>
    <property type="molecule type" value="Genomic_DNA"/>
</dbReference>
<keyword evidence="2" id="KW-0812">Transmembrane</keyword>
<reference evidence="3 4" key="1">
    <citation type="submission" date="2017-03" db="EMBL/GenBank/DDBJ databases">
        <title>Genomes of endolithic fungi from Antarctica.</title>
        <authorList>
            <person name="Coleine C."/>
            <person name="Masonjones S."/>
            <person name="Stajich J.E."/>
        </authorList>
    </citation>
    <scope>NUCLEOTIDE SEQUENCE [LARGE SCALE GENOMIC DNA]</scope>
    <source>
        <strain evidence="3 4">CCFEE 5187</strain>
    </source>
</reference>
<dbReference type="OrthoDB" id="6407410at2759"/>
<gene>
    <name evidence="3" type="ORF">B0A49_08392</name>
</gene>
<evidence type="ECO:0000256" key="2">
    <source>
        <dbReference type="SAM" id="Phobius"/>
    </source>
</evidence>
<feature type="region of interest" description="Disordered" evidence="1">
    <location>
        <begin position="67"/>
        <end position="160"/>
    </location>
</feature>
<dbReference type="PANTHER" id="PTHR35872">
    <property type="entry name" value="INTEGRAL MEMBRANE PROTEIN (AFU_ORTHOLOGUE AFUA_5G07110)"/>
    <property type="match status" value="1"/>
</dbReference>
<evidence type="ECO:0000313" key="4">
    <source>
        <dbReference type="Proteomes" id="UP000308768"/>
    </source>
</evidence>
<feature type="transmembrane region" description="Helical" evidence="2">
    <location>
        <begin position="274"/>
        <end position="291"/>
    </location>
</feature>
<feature type="compositionally biased region" description="Polar residues" evidence="1">
    <location>
        <begin position="145"/>
        <end position="155"/>
    </location>
</feature>
<feature type="compositionally biased region" description="Basic and acidic residues" evidence="1">
    <location>
        <begin position="556"/>
        <end position="577"/>
    </location>
</feature>
<proteinExistence type="predicted"/>
<feature type="transmembrane region" description="Helical" evidence="2">
    <location>
        <begin position="378"/>
        <end position="399"/>
    </location>
</feature>
<feature type="region of interest" description="Disordered" evidence="1">
    <location>
        <begin position="554"/>
        <end position="578"/>
    </location>
</feature>
<sequence length="1371" mass="150832">MAASPPTSPIGRSRAGTNASIHSVASGLGSIRNAAGWLLNENPPTGMWAASASAASQAPTLADIRRGSFGHSGWTEHGQLERRGSSFTVDQDGRRRPSAGRMRTGSSQSGLSLGRGKRMNSAGLPGSPIEGMSEPFPSVTEEEMNQGNGKYSQAEGSGDDTIVKRAPIANGEEEKAHKSSLSVTAVNEDSGEIDRGAEYPNGYIEPPKLPVTTPLGFCIFIYGLNVVAWGGMLFLLLCGAAPKMCSQNLPSNNFDGCNDIDSPRRIWLEIDSQILNALFCVTGFGLIPWRFRDLYWNLKWRFAKKDSPNKNVGLRRLAGIHRGWFRLPGSDMLDEDEVGPDTPALEDDHRLPIPISKAPDPPLTGVRAPPTPLWKMDFVIWCQVWNTFLQACLCGFMWGMNRYKRPSWSTGLFIALACIVAGVGGIVMFVEGKKVKKVEGVPVKPEVRAAVMKAEGQTAEKDLERGGIELKEKKRNRDGIFGQHAEGKAVASGSSGSSHCSQYAMAEALLRDQWQGTIRRRLNGKAVRLEIASEDELGERGLLYRDSVLVPQIKPQQREQQEQEQDTKGPGNDDRKSLRIPLQEDWLSRVWRNIISHNQDSFTTASCLPEGWEGDLEALDGIGNIEHEKDESENDQSEREVSKDVEEMREGTAKTVRGGLAGYPRRIHESLLSKCAREGAGLLLLPHRLHPDGDCVFIRWTWNESEKDAFAHRVTVGAAGGVGAVGVAGPAFVVDVENVVLVLVEDGLDVVLDVVDEIVDLVLDVVDEVVDFVLDVVDEEVVDFVVLVVLVEDGVDVVLDLVLVVLVEDGVDVVLDVVLLVLVVFEVVDDLVLDVVDEDVVDFVLLVLVEDGVDVVLDLVLDVVDLELVVVDDVVDVVLDLVVDDVELDLELVVDVVGLELVVDDVLVVFELVVDEVLVVDELLVNLELVVDEVLVDLELVVLVVLELVVEDVLVVLELVVLVVLELVVDEELVDLELVVDEVLVDLELVVDDVLVDLELVVLVVLELVVLVVLELVVDVLVDLELVVLVVLELVVDDVLVDLELVDDLVLVVDEVLVDLELVVEEVLLDFEVVFDDVLLVLELVLVVDGVDVVLDFVEVELVFEEVVELVVLDEVVELVVFDDVVELVVFDDVVEVVFDEVEELVVFVDDVELVFDEEVELVVFEEDVELVFDEVVELVFEEVVELVVLDEVVELVVLDEVVELVVEEEVVELVFDEVVELLFDEVLLVLELVLVVVGLEVVLDFVLVVVVVEVVFDDEVEEVLLDLVLVLVDEGVEVVLDLVLVVVELVLLLVVELDEVLLDFELELLLVEVLEVVDVVLEEVELGLLVEDEVEVVLLLVEDGVDDVVLDFDVVLVVFMVELVLVLVED</sequence>
<keyword evidence="4" id="KW-1185">Reference proteome</keyword>
<name>A0A4V5NHC4_9PEZI</name>
<keyword evidence="2" id="KW-0472">Membrane</keyword>